<evidence type="ECO:0000256" key="3">
    <source>
        <dbReference type="ARBA" id="ARBA00022989"/>
    </source>
</evidence>
<feature type="transmembrane region" description="Helical" evidence="5">
    <location>
        <begin position="21"/>
        <end position="43"/>
    </location>
</feature>
<evidence type="ECO:0000256" key="4">
    <source>
        <dbReference type="ARBA" id="ARBA00023136"/>
    </source>
</evidence>
<dbReference type="AlphaFoldDB" id="A0A0A6VHQ8"/>
<sequence>MINIIIIILLLLGFFNGKRHGFILQAIKIVSFAVAAGVAYLFYTDLAAQLTKLIPYPSMHDNTYAFIMDNNNMETAFYRIIAFAIIFFIVRLVLRVIGSTLSIINHIPILGLINRWAGGILGFVEVYLILFILLFIGSILPVDSVQTALNHSMIAKGMINNTPYISQQVQQWWMK</sequence>
<feature type="transmembrane region" description="Helical" evidence="5">
    <location>
        <begin position="76"/>
        <end position="94"/>
    </location>
</feature>
<dbReference type="InterPro" id="IPR003825">
    <property type="entry name" value="Colicin-V_CvpA"/>
</dbReference>
<evidence type="ECO:0000313" key="7">
    <source>
        <dbReference type="Proteomes" id="UP000030588"/>
    </source>
</evidence>
<dbReference type="PANTHER" id="PTHR37306">
    <property type="entry name" value="COLICIN V PRODUCTION PROTEIN"/>
    <property type="match status" value="1"/>
</dbReference>
<dbReference type="Pfam" id="PF02674">
    <property type="entry name" value="Colicin_V"/>
    <property type="match status" value="1"/>
</dbReference>
<organism evidence="6 7">
    <name type="scientific">Heyndrickxia ginsengihumi</name>
    <dbReference type="NCBI Taxonomy" id="363870"/>
    <lineage>
        <taxon>Bacteria</taxon>
        <taxon>Bacillati</taxon>
        <taxon>Bacillota</taxon>
        <taxon>Bacilli</taxon>
        <taxon>Bacillales</taxon>
        <taxon>Bacillaceae</taxon>
        <taxon>Heyndrickxia</taxon>
    </lineage>
</organism>
<name>A0A0A6VHQ8_9BACI</name>
<evidence type="ECO:0000256" key="2">
    <source>
        <dbReference type="ARBA" id="ARBA00022692"/>
    </source>
</evidence>
<accession>A0A0A6VHQ8</accession>
<comment type="caution">
    <text evidence="6">The sequence shown here is derived from an EMBL/GenBank/DDBJ whole genome shotgun (WGS) entry which is preliminary data.</text>
</comment>
<comment type="subcellular location">
    <subcellularLocation>
        <location evidence="1">Membrane</location>
        <topology evidence="1">Multi-pass membrane protein</topology>
    </subcellularLocation>
</comment>
<proteinExistence type="predicted"/>
<evidence type="ECO:0000256" key="5">
    <source>
        <dbReference type="SAM" id="Phobius"/>
    </source>
</evidence>
<dbReference type="GO" id="GO:0016020">
    <property type="term" value="C:membrane"/>
    <property type="evidence" value="ECO:0007669"/>
    <property type="project" value="UniProtKB-SubCell"/>
</dbReference>
<evidence type="ECO:0000313" key="6">
    <source>
        <dbReference type="EMBL" id="KHD86953.1"/>
    </source>
</evidence>
<dbReference type="STRING" id="363870.NG54_00850"/>
<keyword evidence="2 5" id="KW-0812">Transmembrane</keyword>
<feature type="transmembrane region" description="Helical" evidence="5">
    <location>
        <begin position="115"/>
        <end position="140"/>
    </location>
</feature>
<keyword evidence="3 5" id="KW-1133">Transmembrane helix</keyword>
<protein>
    <submittedName>
        <fullName evidence="6">Membrane protein</fullName>
    </submittedName>
</protein>
<keyword evidence="4 5" id="KW-0472">Membrane</keyword>
<dbReference type="Proteomes" id="UP000030588">
    <property type="component" value="Unassembled WGS sequence"/>
</dbReference>
<dbReference type="GO" id="GO:0009403">
    <property type="term" value="P:toxin biosynthetic process"/>
    <property type="evidence" value="ECO:0007669"/>
    <property type="project" value="InterPro"/>
</dbReference>
<gene>
    <name evidence="6" type="ORF">NG54_00850</name>
</gene>
<dbReference type="PANTHER" id="PTHR37306:SF1">
    <property type="entry name" value="COLICIN V PRODUCTION PROTEIN"/>
    <property type="match status" value="1"/>
</dbReference>
<dbReference type="RefSeq" id="WP_035352606.1">
    <property type="nucleotide sequence ID" value="NZ_JAAIWK010000022.1"/>
</dbReference>
<reference evidence="6 7" key="1">
    <citation type="submission" date="2014-10" db="EMBL/GenBank/DDBJ databases">
        <title>Draft genome of phytase producing Bacillus ginsengihumi strain M2.11.</title>
        <authorList>
            <person name="Toymentseva A."/>
            <person name="Boulygina E.A."/>
            <person name="Kazakov S.V."/>
            <person name="Kayumov I."/>
            <person name="Suleimanova A.D."/>
            <person name="Mardanova A.M."/>
            <person name="Maria S.N."/>
            <person name="Sergey M.Y."/>
            <person name="Sharipova M.R."/>
        </authorList>
    </citation>
    <scope>NUCLEOTIDE SEQUENCE [LARGE SCALE GENOMIC DNA]</scope>
    <source>
        <strain evidence="6 7">M2.11</strain>
    </source>
</reference>
<dbReference type="EMBL" id="JRUN01000001">
    <property type="protein sequence ID" value="KHD86953.1"/>
    <property type="molecule type" value="Genomic_DNA"/>
</dbReference>
<evidence type="ECO:0000256" key="1">
    <source>
        <dbReference type="ARBA" id="ARBA00004141"/>
    </source>
</evidence>